<proteinExistence type="inferred from homology"/>
<dbReference type="GO" id="GO:0009982">
    <property type="term" value="F:pseudouridine synthase activity"/>
    <property type="evidence" value="ECO:0007669"/>
    <property type="project" value="InterPro"/>
</dbReference>
<accession>A0A2M8LAJ8</accession>
<dbReference type="AlphaFoldDB" id="A0A2M8LAJ8"/>
<reference evidence="5" key="1">
    <citation type="submission" date="2017-09" db="EMBL/GenBank/DDBJ databases">
        <title>Depth-based differentiation of microbial function through sediment-hosted aquifers and enrichment of novel symbionts in the deep terrestrial subsurface.</title>
        <authorList>
            <person name="Probst A.J."/>
            <person name="Ladd B."/>
            <person name="Jarett J.K."/>
            <person name="Geller-Mcgrath D.E."/>
            <person name="Sieber C.M.K."/>
            <person name="Emerson J.B."/>
            <person name="Anantharaman K."/>
            <person name="Thomas B.C."/>
            <person name="Malmstrom R."/>
            <person name="Stieglmeier M."/>
            <person name="Klingl A."/>
            <person name="Woyke T."/>
            <person name="Ryan C.M."/>
            <person name="Banfield J.F."/>
        </authorList>
    </citation>
    <scope>NUCLEOTIDE SEQUENCE [LARGE SCALE GENOMIC DNA]</scope>
</reference>
<evidence type="ECO:0000256" key="1">
    <source>
        <dbReference type="ARBA" id="ARBA00010876"/>
    </source>
</evidence>
<evidence type="ECO:0000313" key="5">
    <source>
        <dbReference type="Proteomes" id="UP000230959"/>
    </source>
</evidence>
<protein>
    <submittedName>
        <fullName evidence="4">RluA family pseudouridine synthase</fullName>
    </submittedName>
</protein>
<dbReference type="EMBL" id="PFER01000023">
    <property type="protein sequence ID" value="PJE73642.1"/>
    <property type="molecule type" value="Genomic_DNA"/>
</dbReference>
<evidence type="ECO:0000259" key="3">
    <source>
        <dbReference type="Pfam" id="PF00849"/>
    </source>
</evidence>
<dbReference type="SUPFAM" id="SSF55120">
    <property type="entry name" value="Pseudouridine synthase"/>
    <property type="match status" value="1"/>
</dbReference>
<dbReference type="InterPro" id="IPR006224">
    <property type="entry name" value="PsdUridine_synth_RluA-like_CS"/>
</dbReference>
<dbReference type="PROSITE" id="PS01129">
    <property type="entry name" value="PSI_RLU"/>
    <property type="match status" value="1"/>
</dbReference>
<name>A0A2M8LAJ8_9BACT</name>
<organism evidence="4 5">
    <name type="scientific">Candidatus Terrybacteria bacterium CG10_big_fil_rev_8_21_14_0_10_41_10</name>
    <dbReference type="NCBI Taxonomy" id="1975026"/>
    <lineage>
        <taxon>Bacteria</taxon>
        <taxon>Candidatus Terryibacteriota</taxon>
    </lineage>
</organism>
<dbReference type="CDD" id="cd02869">
    <property type="entry name" value="PseudoU_synth_RluA_like"/>
    <property type="match status" value="1"/>
</dbReference>
<comment type="caution">
    <text evidence="4">The sequence shown here is derived from an EMBL/GenBank/DDBJ whole genome shotgun (WGS) entry which is preliminary data.</text>
</comment>
<dbReference type="InterPro" id="IPR006145">
    <property type="entry name" value="PsdUridine_synth_RsuA/RluA"/>
</dbReference>
<dbReference type="InterPro" id="IPR020103">
    <property type="entry name" value="PsdUridine_synth_cat_dom_sf"/>
</dbReference>
<feature type="domain" description="Pseudouridine synthase RsuA/RluA-like" evidence="3">
    <location>
        <begin position="12"/>
        <end position="175"/>
    </location>
</feature>
<dbReference type="InterPro" id="IPR050188">
    <property type="entry name" value="RluA_PseudoU_synthase"/>
</dbReference>
<dbReference type="Pfam" id="PF00849">
    <property type="entry name" value="PseudoU_synth_2"/>
    <property type="match status" value="1"/>
</dbReference>
<dbReference type="PANTHER" id="PTHR21600:SF44">
    <property type="entry name" value="RIBOSOMAL LARGE SUBUNIT PSEUDOURIDINE SYNTHASE D"/>
    <property type="match status" value="1"/>
</dbReference>
<sequence>MMEIPVIYEDSNIVAVNKSAGIVAHRSATESDEKKNYLTDWLIEKYPTIKNVGDEPELRPGIVHRLDKETSGVLIIAKNQETFEFLKKQFKEKAVVKKYIALLRGVLKEDNGVIDLPIGKSKVDFRRRAIGKAARGELKEAHTEYRVLERFSDYTLVEVFIKTGRTHQIRVHFAAISKPLACDHLYGAGKGKVCPQGLDRIFLHANYLEISLPDDSKIKLEADLPEDLAGALDLLRKK</sequence>
<dbReference type="GO" id="GO:0140098">
    <property type="term" value="F:catalytic activity, acting on RNA"/>
    <property type="evidence" value="ECO:0007669"/>
    <property type="project" value="UniProtKB-ARBA"/>
</dbReference>
<evidence type="ECO:0000256" key="2">
    <source>
        <dbReference type="ARBA" id="ARBA00023235"/>
    </source>
</evidence>
<evidence type="ECO:0000313" key="4">
    <source>
        <dbReference type="EMBL" id="PJE73642.1"/>
    </source>
</evidence>
<dbReference type="GO" id="GO:0000455">
    <property type="term" value="P:enzyme-directed rRNA pseudouridine synthesis"/>
    <property type="evidence" value="ECO:0007669"/>
    <property type="project" value="TreeGrafter"/>
</dbReference>
<comment type="similarity">
    <text evidence="1">Belongs to the pseudouridine synthase RluA family.</text>
</comment>
<dbReference type="PANTHER" id="PTHR21600">
    <property type="entry name" value="MITOCHONDRIAL RNA PSEUDOURIDINE SYNTHASE"/>
    <property type="match status" value="1"/>
</dbReference>
<dbReference type="Proteomes" id="UP000230959">
    <property type="component" value="Unassembled WGS sequence"/>
</dbReference>
<keyword evidence="2" id="KW-0413">Isomerase</keyword>
<dbReference type="Gene3D" id="3.30.2350.10">
    <property type="entry name" value="Pseudouridine synthase"/>
    <property type="match status" value="1"/>
</dbReference>
<gene>
    <name evidence="4" type="ORF">COV02_01340</name>
</gene>
<dbReference type="GO" id="GO:0003723">
    <property type="term" value="F:RNA binding"/>
    <property type="evidence" value="ECO:0007669"/>
    <property type="project" value="InterPro"/>
</dbReference>